<organism evidence="1">
    <name type="scientific">Anguilla anguilla</name>
    <name type="common">European freshwater eel</name>
    <name type="synonym">Muraena anguilla</name>
    <dbReference type="NCBI Taxonomy" id="7936"/>
    <lineage>
        <taxon>Eukaryota</taxon>
        <taxon>Metazoa</taxon>
        <taxon>Chordata</taxon>
        <taxon>Craniata</taxon>
        <taxon>Vertebrata</taxon>
        <taxon>Euteleostomi</taxon>
        <taxon>Actinopterygii</taxon>
        <taxon>Neopterygii</taxon>
        <taxon>Teleostei</taxon>
        <taxon>Anguilliformes</taxon>
        <taxon>Anguillidae</taxon>
        <taxon>Anguilla</taxon>
    </lineage>
</organism>
<proteinExistence type="predicted"/>
<dbReference type="EMBL" id="GBXM01073854">
    <property type="protein sequence ID" value="JAH34723.1"/>
    <property type="molecule type" value="Transcribed_RNA"/>
</dbReference>
<protein>
    <submittedName>
        <fullName evidence="1">Uncharacterized protein</fullName>
    </submittedName>
</protein>
<name>A0A0E9S2I3_ANGAN</name>
<reference evidence="1" key="2">
    <citation type="journal article" date="2015" name="Fish Shellfish Immunol.">
        <title>Early steps in the European eel (Anguilla anguilla)-Vibrio vulnificus interaction in the gills: Role of the RtxA13 toxin.</title>
        <authorList>
            <person name="Callol A."/>
            <person name="Pajuelo D."/>
            <person name="Ebbesson L."/>
            <person name="Teles M."/>
            <person name="MacKenzie S."/>
            <person name="Amaro C."/>
        </authorList>
    </citation>
    <scope>NUCLEOTIDE SEQUENCE</scope>
</reference>
<sequence length="10" mass="1164">MSVVCWLITL</sequence>
<evidence type="ECO:0000313" key="1">
    <source>
        <dbReference type="EMBL" id="JAH34723.1"/>
    </source>
</evidence>
<reference evidence="1" key="1">
    <citation type="submission" date="2014-11" db="EMBL/GenBank/DDBJ databases">
        <authorList>
            <person name="Amaro Gonzalez C."/>
        </authorList>
    </citation>
    <scope>NUCLEOTIDE SEQUENCE</scope>
</reference>
<accession>A0A0E9S2I3</accession>